<protein>
    <recommendedName>
        <fullName evidence="4">EF-hand domain-containing protein</fullName>
    </recommendedName>
</protein>
<evidence type="ECO:0000256" key="3">
    <source>
        <dbReference type="ARBA" id="ARBA00022837"/>
    </source>
</evidence>
<evidence type="ECO:0000256" key="2">
    <source>
        <dbReference type="ARBA" id="ARBA00022737"/>
    </source>
</evidence>
<dbReference type="PANTHER" id="PTHR23055">
    <property type="entry name" value="CALCIUM BINDING PROTEINS"/>
    <property type="match status" value="1"/>
</dbReference>
<evidence type="ECO:0000313" key="5">
    <source>
        <dbReference type="EMBL" id="KER33604.1"/>
    </source>
</evidence>
<proteinExistence type="predicted"/>
<dbReference type="STRING" id="6198.A0A075AJL7"/>
<keyword evidence="3" id="KW-0106">Calcium</keyword>
<dbReference type="Proteomes" id="UP000054324">
    <property type="component" value="Unassembled WGS sequence"/>
</dbReference>
<dbReference type="InterPro" id="IPR002048">
    <property type="entry name" value="EF_hand_dom"/>
</dbReference>
<dbReference type="AlphaFoldDB" id="A0A075AJL7"/>
<dbReference type="InterPro" id="IPR028846">
    <property type="entry name" value="Recoverin"/>
</dbReference>
<dbReference type="PRINTS" id="PR00450">
    <property type="entry name" value="RECOVERIN"/>
</dbReference>
<feature type="domain" description="EF-hand" evidence="4">
    <location>
        <begin position="206"/>
        <end position="241"/>
    </location>
</feature>
<dbReference type="GeneID" id="20326734"/>
<dbReference type="OrthoDB" id="191686at2759"/>
<gene>
    <name evidence="5" type="ORF">T265_12566</name>
</gene>
<organism evidence="5 6">
    <name type="scientific">Opisthorchis viverrini</name>
    <name type="common">Southeast Asian liver fluke</name>
    <dbReference type="NCBI Taxonomy" id="6198"/>
    <lineage>
        <taxon>Eukaryota</taxon>
        <taxon>Metazoa</taxon>
        <taxon>Spiralia</taxon>
        <taxon>Lophotrochozoa</taxon>
        <taxon>Platyhelminthes</taxon>
        <taxon>Trematoda</taxon>
        <taxon>Digenea</taxon>
        <taxon>Opisthorchiida</taxon>
        <taxon>Opisthorchiata</taxon>
        <taxon>Opisthorchiidae</taxon>
        <taxon>Opisthorchis</taxon>
    </lineage>
</organism>
<dbReference type="SUPFAM" id="SSF47473">
    <property type="entry name" value="EF-hand"/>
    <property type="match status" value="1"/>
</dbReference>
<dbReference type="CTD" id="20326734"/>
<feature type="non-terminal residue" evidence="5">
    <location>
        <position position="1"/>
    </location>
</feature>
<evidence type="ECO:0000256" key="1">
    <source>
        <dbReference type="ARBA" id="ARBA00022723"/>
    </source>
</evidence>
<keyword evidence="2" id="KW-0677">Repeat</keyword>
<dbReference type="EMBL" id="KL596623">
    <property type="protein sequence ID" value="KER33604.1"/>
    <property type="molecule type" value="Genomic_DNA"/>
</dbReference>
<dbReference type="InterPro" id="IPR011992">
    <property type="entry name" value="EF-hand-dom_pair"/>
</dbReference>
<sequence>LETTVLPGGYPSAFIVLKCFLLYGCNETTTSLNGSKTDPQNCIQMYGAAAGGRKGKDISSLDLSAPELQAKPISIRKLEILTNFTRKELQTIYQGFKRICPTGYANKDTFIQIYQSFFPSRASAAYAQMCFRVFDKGRAGELTFEQFARVLSQITRGSDAEKIDWIFALYDLDDDGFISRSEMTEVATAIFDLMRGRGEPLKDAQSIEDRVSTVMEKYDLDRDGQISKDEFIAVCINVSFPFRIAHTSATRTLHSRTT</sequence>
<evidence type="ECO:0000313" key="6">
    <source>
        <dbReference type="Proteomes" id="UP000054324"/>
    </source>
</evidence>
<dbReference type="KEGG" id="ovi:T265_12566"/>
<dbReference type="Gene3D" id="1.10.238.10">
    <property type="entry name" value="EF-hand"/>
    <property type="match status" value="1"/>
</dbReference>
<reference evidence="5 6" key="1">
    <citation type="submission" date="2013-11" db="EMBL/GenBank/DDBJ databases">
        <title>Opisthorchis viverrini - life in the bile duct.</title>
        <authorList>
            <person name="Young N.D."/>
            <person name="Nagarajan N."/>
            <person name="Lin S.J."/>
            <person name="Korhonen P.K."/>
            <person name="Jex A.R."/>
            <person name="Hall R.S."/>
            <person name="Safavi-Hemami H."/>
            <person name="Kaewkong W."/>
            <person name="Bertrand D."/>
            <person name="Gao S."/>
            <person name="Seet Q."/>
            <person name="Wongkham S."/>
            <person name="Teh B.T."/>
            <person name="Wongkham C."/>
            <person name="Intapan P.M."/>
            <person name="Maleewong W."/>
            <person name="Yang X."/>
            <person name="Hu M."/>
            <person name="Wang Z."/>
            <person name="Hofmann A."/>
            <person name="Sternberg P.W."/>
            <person name="Tan P."/>
            <person name="Wang J."/>
            <person name="Gasser R.B."/>
        </authorList>
    </citation>
    <scope>NUCLEOTIDE SEQUENCE [LARGE SCALE GENOMIC DNA]</scope>
</reference>
<dbReference type="RefSeq" id="XP_009162654.1">
    <property type="nucleotide sequence ID" value="XM_009164390.1"/>
</dbReference>
<feature type="domain" description="EF-hand" evidence="4">
    <location>
        <begin position="158"/>
        <end position="193"/>
    </location>
</feature>
<feature type="domain" description="EF-hand" evidence="4">
    <location>
        <begin position="122"/>
        <end position="157"/>
    </location>
</feature>
<keyword evidence="1" id="KW-0479">Metal-binding</keyword>
<dbReference type="SMART" id="SM00054">
    <property type="entry name" value="EFh"/>
    <property type="match status" value="3"/>
</dbReference>
<accession>A0A075AJL7</accession>
<dbReference type="CDD" id="cd00051">
    <property type="entry name" value="EFh"/>
    <property type="match status" value="2"/>
</dbReference>
<dbReference type="PANTHER" id="PTHR23055:SF167">
    <property type="entry name" value="EF-HAND DOMAIN-CONTAINING PROTEIN"/>
    <property type="match status" value="1"/>
</dbReference>
<dbReference type="PROSITE" id="PS00018">
    <property type="entry name" value="EF_HAND_1"/>
    <property type="match status" value="2"/>
</dbReference>
<dbReference type="InterPro" id="IPR018247">
    <property type="entry name" value="EF_Hand_1_Ca_BS"/>
</dbReference>
<dbReference type="Pfam" id="PF13499">
    <property type="entry name" value="EF-hand_7"/>
    <property type="match status" value="1"/>
</dbReference>
<dbReference type="PROSITE" id="PS50222">
    <property type="entry name" value="EF_HAND_2"/>
    <property type="match status" value="3"/>
</dbReference>
<evidence type="ECO:0000259" key="4">
    <source>
        <dbReference type="PROSITE" id="PS50222"/>
    </source>
</evidence>
<keyword evidence="6" id="KW-1185">Reference proteome</keyword>
<dbReference type="GO" id="GO:0005509">
    <property type="term" value="F:calcium ion binding"/>
    <property type="evidence" value="ECO:0007669"/>
    <property type="project" value="InterPro"/>
</dbReference>
<name>A0A075AJL7_OPIVI</name>